<dbReference type="EMBL" id="AVOT02000443">
    <property type="protein sequence ID" value="MBW0462898.1"/>
    <property type="molecule type" value="Genomic_DNA"/>
</dbReference>
<dbReference type="AlphaFoldDB" id="A0A9Q3BD24"/>
<gene>
    <name evidence="1" type="ORF">O181_002613</name>
</gene>
<protein>
    <submittedName>
        <fullName evidence="1">Uncharacterized protein</fullName>
    </submittedName>
</protein>
<organism evidence="1 2">
    <name type="scientific">Austropuccinia psidii MF-1</name>
    <dbReference type="NCBI Taxonomy" id="1389203"/>
    <lineage>
        <taxon>Eukaryota</taxon>
        <taxon>Fungi</taxon>
        <taxon>Dikarya</taxon>
        <taxon>Basidiomycota</taxon>
        <taxon>Pucciniomycotina</taxon>
        <taxon>Pucciniomycetes</taxon>
        <taxon>Pucciniales</taxon>
        <taxon>Sphaerophragmiaceae</taxon>
        <taxon>Austropuccinia</taxon>
    </lineage>
</organism>
<proteinExistence type="predicted"/>
<dbReference type="Proteomes" id="UP000765509">
    <property type="component" value="Unassembled WGS sequence"/>
</dbReference>
<comment type="caution">
    <text evidence="1">The sequence shown here is derived from an EMBL/GenBank/DDBJ whole genome shotgun (WGS) entry which is preliminary data.</text>
</comment>
<evidence type="ECO:0000313" key="2">
    <source>
        <dbReference type="Proteomes" id="UP000765509"/>
    </source>
</evidence>
<evidence type="ECO:0000313" key="1">
    <source>
        <dbReference type="EMBL" id="MBW0462898.1"/>
    </source>
</evidence>
<sequence length="172" mass="19256">MGSRGLEGYLKSNDKINEAPQANEFFLTEELYLLLLAHATEIYKGCKIHNPYMLPHPPNSLILQLSATSLKLWIGPNPIKVIPIAPYNCIVFHKGDHIEYGLVQEVLRFNNPLGGLQTTILICLIINRFAKDLNSPSKKFQFLCCMIKVIIGEVKTLQHLICPSKIISNAAS</sequence>
<name>A0A9Q3BD24_9BASI</name>
<keyword evidence="2" id="KW-1185">Reference proteome</keyword>
<accession>A0A9Q3BD24</accession>
<reference evidence="1" key="1">
    <citation type="submission" date="2021-03" db="EMBL/GenBank/DDBJ databases">
        <title>Draft genome sequence of rust myrtle Austropuccinia psidii MF-1, a brazilian biotype.</title>
        <authorList>
            <person name="Quecine M.C."/>
            <person name="Pachon D.M.R."/>
            <person name="Bonatelli M.L."/>
            <person name="Correr F.H."/>
            <person name="Franceschini L.M."/>
            <person name="Leite T.F."/>
            <person name="Margarido G.R.A."/>
            <person name="Almeida C.A."/>
            <person name="Ferrarezi J.A."/>
            <person name="Labate C.A."/>
        </authorList>
    </citation>
    <scope>NUCLEOTIDE SEQUENCE</scope>
    <source>
        <strain evidence="1">MF-1</strain>
    </source>
</reference>